<feature type="transmembrane region" description="Helical" evidence="8">
    <location>
        <begin position="148"/>
        <end position="169"/>
    </location>
</feature>
<feature type="transmembrane region" description="Helical" evidence="8">
    <location>
        <begin position="360"/>
        <end position="379"/>
    </location>
</feature>
<dbReference type="Proteomes" id="UP000198795">
    <property type="component" value="Unassembled WGS sequence"/>
</dbReference>
<comment type="similarity">
    <text evidence="2">Belongs to the monovalent cation:proton antiporter 2 (CPA2) transporter (TC 2.A.37) family.</text>
</comment>
<comment type="subcellular location">
    <subcellularLocation>
        <location evidence="1">Membrane</location>
        <topology evidence="1">Multi-pass membrane protein</topology>
    </subcellularLocation>
</comment>
<gene>
    <name evidence="10" type="ORF">SAMN04488061_1501</name>
</gene>
<evidence type="ECO:0000313" key="10">
    <source>
        <dbReference type="EMBL" id="SDO72943.1"/>
    </source>
</evidence>
<evidence type="ECO:0000256" key="8">
    <source>
        <dbReference type="SAM" id="Phobius"/>
    </source>
</evidence>
<evidence type="ECO:0000313" key="11">
    <source>
        <dbReference type="Proteomes" id="UP000198795"/>
    </source>
</evidence>
<evidence type="ECO:0000256" key="1">
    <source>
        <dbReference type="ARBA" id="ARBA00004141"/>
    </source>
</evidence>
<feature type="compositionally biased region" description="Basic residues" evidence="7">
    <location>
        <begin position="425"/>
        <end position="437"/>
    </location>
</feature>
<sequence>MEDQLPFLLAIAIITLAAVTAGLFMAWLKQPPMVGYILAGVALGPAGVGFMPQVDAVPLAAEFGVLFLLFVIGMEVSLKAFIDDLRPAVLTVAGQIIVAFGALALFGVILEWRPEQIVLMTFVVTMSSTAVALKLLDDLGELRTDLGRIVVAVMIAQDIAIVPMLVIANSFVPGASLELSTLLKVVGAFAGLALFIRIFGKGGKLPFPWQENILGRVELVTLVALLICCTAAVLTGVAGMSPAYGAFLAGLLIGKTTLRTEAIRAMEPIQGVLMVLFFVAIGLLLDVEFIIENAGLVAVFVVGTLLLKSVANIVILHRVGLPWKTAYQAGLVMGQIGEFSFVLAAVGLANQVFDPVGYKLAISVIVLSLLFSPLWTFAVRRVHESTERRIATLGYGVFHPTARDGGDMEEKTDWAVPSLDLGPVKTRRGRSGPSPRR</sequence>
<feature type="transmembrane region" description="Helical" evidence="8">
    <location>
        <begin position="272"/>
        <end position="291"/>
    </location>
</feature>
<reference evidence="10 11" key="1">
    <citation type="submission" date="2016-10" db="EMBL/GenBank/DDBJ databases">
        <authorList>
            <person name="Varghese N."/>
            <person name="Submissions S."/>
        </authorList>
    </citation>
    <scope>NUCLEOTIDE SEQUENCE [LARGE SCALE GENOMIC DNA]</scope>
    <source>
        <strain evidence="10 11">CGMCC 1.6497</strain>
    </source>
</reference>
<dbReference type="InterPro" id="IPR038770">
    <property type="entry name" value="Na+/solute_symporter_sf"/>
</dbReference>
<evidence type="ECO:0000256" key="2">
    <source>
        <dbReference type="ARBA" id="ARBA00005551"/>
    </source>
</evidence>
<evidence type="ECO:0000256" key="5">
    <source>
        <dbReference type="ARBA" id="ARBA00022989"/>
    </source>
</evidence>
<dbReference type="PANTHER" id="PTHR42751">
    <property type="entry name" value="SODIUM/HYDROGEN EXCHANGER FAMILY/TRKA DOMAIN PROTEIN"/>
    <property type="match status" value="1"/>
</dbReference>
<name>A0A1H0LXY3_9HYPH</name>
<keyword evidence="5 8" id="KW-1133">Transmembrane helix</keyword>
<organism evidence="10 11">
    <name type="scientific">Filomicrobium insigne</name>
    <dbReference type="NCBI Taxonomy" id="418854"/>
    <lineage>
        <taxon>Bacteria</taxon>
        <taxon>Pseudomonadati</taxon>
        <taxon>Pseudomonadota</taxon>
        <taxon>Alphaproteobacteria</taxon>
        <taxon>Hyphomicrobiales</taxon>
        <taxon>Hyphomicrobiaceae</taxon>
        <taxon>Filomicrobium</taxon>
    </lineage>
</organism>
<comment type="caution">
    <text evidence="10">The sequence shown here is derived from an EMBL/GenBank/DDBJ whole genome shotgun (WGS) entry which is preliminary data.</text>
</comment>
<feature type="transmembrane region" description="Helical" evidence="8">
    <location>
        <begin position="7"/>
        <end position="27"/>
    </location>
</feature>
<feature type="transmembrane region" description="Helical" evidence="8">
    <location>
        <begin position="88"/>
        <end position="110"/>
    </location>
</feature>
<dbReference type="PANTHER" id="PTHR42751:SF3">
    <property type="entry name" value="SODIUM_GLUTAMATE SYMPORTER"/>
    <property type="match status" value="1"/>
</dbReference>
<keyword evidence="6 8" id="KW-0472">Membrane</keyword>
<accession>A0A1H0LXY3</accession>
<dbReference type="InterPro" id="IPR006153">
    <property type="entry name" value="Cation/H_exchanger_TM"/>
</dbReference>
<feature type="transmembrane region" description="Helical" evidence="8">
    <location>
        <begin position="297"/>
        <end position="317"/>
    </location>
</feature>
<proteinExistence type="inferred from homology"/>
<evidence type="ECO:0000259" key="9">
    <source>
        <dbReference type="Pfam" id="PF00999"/>
    </source>
</evidence>
<evidence type="ECO:0000256" key="7">
    <source>
        <dbReference type="SAM" id="MobiDB-lite"/>
    </source>
</evidence>
<feature type="transmembrane region" description="Helical" evidence="8">
    <location>
        <begin position="63"/>
        <end position="82"/>
    </location>
</feature>
<dbReference type="EMBL" id="FNJC01000002">
    <property type="protein sequence ID" value="SDO72943.1"/>
    <property type="molecule type" value="Genomic_DNA"/>
</dbReference>
<keyword evidence="4 8" id="KW-0812">Transmembrane</keyword>
<feature type="transmembrane region" description="Helical" evidence="8">
    <location>
        <begin position="181"/>
        <end position="199"/>
    </location>
</feature>
<protein>
    <submittedName>
        <fullName evidence="10">Monovalent cation:H+ antiporter-2, CPA2 family</fullName>
    </submittedName>
</protein>
<feature type="transmembrane region" description="Helical" evidence="8">
    <location>
        <begin position="33"/>
        <end position="51"/>
    </location>
</feature>
<dbReference type="Gene3D" id="1.20.1530.20">
    <property type="match status" value="1"/>
</dbReference>
<evidence type="ECO:0000256" key="3">
    <source>
        <dbReference type="ARBA" id="ARBA00022448"/>
    </source>
</evidence>
<keyword evidence="3" id="KW-0813">Transport</keyword>
<evidence type="ECO:0000256" key="4">
    <source>
        <dbReference type="ARBA" id="ARBA00022692"/>
    </source>
</evidence>
<feature type="transmembrane region" description="Helical" evidence="8">
    <location>
        <begin position="117"/>
        <end position="136"/>
    </location>
</feature>
<feature type="domain" description="Cation/H+ exchanger transmembrane" evidence="9">
    <location>
        <begin position="17"/>
        <end position="376"/>
    </location>
</feature>
<feature type="region of interest" description="Disordered" evidence="7">
    <location>
        <begin position="407"/>
        <end position="437"/>
    </location>
</feature>
<keyword evidence="11" id="KW-1185">Reference proteome</keyword>
<dbReference type="Pfam" id="PF00999">
    <property type="entry name" value="Na_H_Exchanger"/>
    <property type="match status" value="1"/>
</dbReference>
<dbReference type="RefSeq" id="WP_090227764.1">
    <property type="nucleotide sequence ID" value="NZ_FNJC01000002.1"/>
</dbReference>
<feature type="transmembrane region" description="Helical" evidence="8">
    <location>
        <begin position="329"/>
        <end position="348"/>
    </location>
</feature>
<feature type="transmembrane region" description="Helical" evidence="8">
    <location>
        <begin position="219"/>
        <end position="252"/>
    </location>
</feature>
<evidence type="ECO:0000256" key="6">
    <source>
        <dbReference type="ARBA" id="ARBA00023136"/>
    </source>
</evidence>